<evidence type="ECO:0000313" key="10">
    <source>
        <dbReference type="Proteomes" id="UP001174839"/>
    </source>
</evidence>
<reference evidence="9" key="1">
    <citation type="submission" date="2023-06" db="EMBL/GenBank/DDBJ databases">
        <title>Robiginitalea aurantiacus sp. nov. and Algoriphagus sediminis sp. nov., isolated from coastal sediment.</title>
        <authorList>
            <person name="Zhou Z.Y."/>
            <person name="An J."/>
            <person name="Jia Y.W."/>
            <person name="Du Z.J."/>
        </authorList>
    </citation>
    <scope>NUCLEOTIDE SEQUENCE</scope>
    <source>
        <strain evidence="9">M39</strain>
    </source>
</reference>
<comment type="caution">
    <text evidence="9">The sequence shown here is derived from an EMBL/GenBank/DDBJ whole genome shotgun (WGS) entry which is preliminary data.</text>
</comment>
<evidence type="ECO:0000256" key="6">
    <source>
        <dbReference type="ARBA" id="ARBA00023136"/>
    </source>
</evidence>
<keyword evidence="10" id="KW-1185">Reference proteome</keyword>
<evidence type="ECO:0000256" key="8">
    <source>
        <dbReference type="SAM" id="Phobius"/>
    </source>
</evidence>
<comment type="subcellular location">
    <subcellularLocation>
        <location evidence="1">Cell membrane</location>
        <topology evidence="1">Multi-pass membrane protein</topology>
    </subcellularLocation>
</comment>
<dbReference type="CDD" id="cd06853">
    <property type="entry name" value="GT_WecA_like"/>
    <property type="match status" value="1"/>
</dbReference>
<feature type="transmembrane region" description="Helical" evidence="8">
    <location>
        <begin position="305"/>
        <end position="328"/>
    </location>
</feature>
<dbReference type="InterPro" id="IPR000715">
    <property type="entry name" value="Glycosyl_transferase_4"/>
</dbReference>
<evidence type="ECO:0000256" key="5">
    <source>
        <dbReference type="ARBA" id="ARBA00022989"/>
    </source>
</evidence>
<feature type="transmembrane region" description="Helical" evidence="8">
    <location>
        <begin position="178"/>
        <end position="196"/>
    </location>
</feature>
<dbReference type="Pfam" id="PF00953">
    <property type="entry name" value="Glycos_transf_4"/>
    <property type="match status" value="1"/>
</dbReference>
<sequence length="413" mass="44788">MLTENLTSFLTNPYLIAGGAMLLAYWASSRLQPVIILLSQEKNLMDEPEARSSHSYRVPTYGGAGIFIVVSVLVMSLVCLVGIGDGTLSNILALMAAISILFFLGIKDDMIGLDPTKKFIGQLLAAFIVIVLADVRIESLEGIFGVGQLPYWVSIVFTFFVFLLVINAYNLIDGIDGLAGSVALVASLVFGAFFLFAGNIALSIVSFVLAGALIGFLKYNLSHATKIFMGDSGSLFIGFLLAYQAVSFLKVNADAAAEPILSNAPVIVLTILAFPLLDTLRVFMLRAFKGHSPFSPDRNHLHHRLLDLGLSHGHATLLIVLKTVLLIAVCWKMQDIPIHLHLICMLIMGFALFLGPLVLKKNKAMSPVNPIYEKKADDAQTKSPQSQPNALVRPPYQTEKRNKSIPETAATGD</sequence>
<keyword evidence="5 8" id="KW-1133">Transmembrane helix</keyword>
<evidence type="ECO:0000256" key="2">
    <source>
        <dbReference type="ARBA" id="ARBA00022475"/>
    </source>
</evidence>
<name>A0ABT7WE11_9FLAO</name>
<dbReference type="EMBL" id="JAUDUY010000003">
    <property type="protein sequence ID" value="MDM9631158.1"/>
    <property type="molecule type" value="Genomic_DNA"/>
</dbReference>
<keyword evidence="6 8" id="KW-0472">Membrane</keyword>
<feature type="transmembrane region" description="Helical" evidence="8">
    <location>
        <begin position="228"/>
        <end position="246"/>
    </location>
</feature>
<dbReference type="PANTHER" id="PTHR22926">
    <property type="entry name" value="PHOSPHO-N-ACETYLMURAMOYL-PENTAPEPTIDE-TRANSFERASE"/>
    <property type="match status" value="1"/>
</dbReference>
<feature type="transmembrane region" description="Helical" evidence="8">
    <location>
        <begin position="340"/>
        <end position="359"/>
    </location>
</feature>
<evidence type="ECO:0000256" key="1">
    <source>
        <dbReference type="ARBA" id="ARBA00004651"/>
    </source>
</evidence>
<feature type="transmembrane region" description="Helical" evidence="8">
    <location>
        <begin position="89"/>
        <end position="107"/>
    </location>
</feature>
<keyword evidence="3 9" id="KW-0808">Transferase</keyword>
<dbReference type="RefSeq" id="WP_289724524.1">
    <property type="nucleotide sequence ID" value="NZ_JAUDUY010000003.1"/>
</dbReference>
<dbReference type="PANTHER" id="PTHR22926:SF3">
    <property type="entry name" value="UNDECAPRENYL-PHOSPHATE ALPHA-N-ACETYLGLUCOSAMINYL 1-PHOSPHATE TRANSFERASE"/>
    <property type="match status" value="1"/>
</dbReference>
<dbReference type="InterPro" id="IPR018480">
    <property type="entry name" value="PNAcMuramoyl-5peptid_Trfase_CS"/>
</dbReference>
<feature type="transmembrane region" description="Helical" evidence="8">
    <location>
        <begin position="149"/>
        <end position="166"/>
    </location>
</feature>
<evidence type="ECO:0000256" key="4">
    <source>
        <dbReference type="ARBA" id="ARBA00022692"/>
    </source>
</evidence>
<dbReference type="EC" id="2.7.8.-" evidence="9"/>
<evidence type="ECO:0000313" key="9">
    <source>
        <dbReference type="EMBL" id="MDM9631158.1"/>
    </source>
</evidence>
<dbReference type="PROSITE" id="PS01348">
    <property type="entry name" value="MRAY_2"/>
    <property type="match status" value="1"/>
</dbReference>
<evidence type="ECO:0000256" key="7">
    <source>
        <dbReference type="SAM" id="MobiDB-lite"/>
    </source>
</evidence>
<feature type="transmembrane region" description="Helical" evidence="8">
    <location>
        <begin position="58"/>
        <end position="83"/>
    </location>
</feature>
<evidence type="ECO:0000256" key="3">
    <source>
        <dbReference type="ARBA" id="ARBA00022679"/>
    </source>
</evidence>
<feature type="transmembrane region" description="Helical" evidence="8">
    <location>
        <begin position="119"/>
        <end position="137"/>
    </location>
</feature>
<feature type="transmembrane region" description="Helical" evidence="8">
    <location>
        <begin position="266"/>
        <end position="284"/>
    </location>
</feature>
<gene>
    <name evidence="9" type="ORF">QU605_06740</name>
</gene>
<organism evidence="9 10">
    <name type="scientific">Robiginitalea aurantiaca</name>
    <dbReference type="NCBI Taxonomy" id="3056915"/>
    <lineage>
        <taxon>Bacteria</taxon>
        <taxon>Pseudomonadati</taxon>
        <taxon>Bacteroidota</taxon>
        <taxon>Flavobacteriia</taxon>
        <taxon>Flavobacteriales</taxon>
        <taxon>Flavobacteriaceae</taxon>
        <taxon>Robiginitalea</taxon>
    </lineage>
</organism>
<dbReference type="GO" id="GO:0016740">
    <property type="term" value="F:transferase activity"/>
    <property type="evidence" value="ECO:0007669"/>
    <property type="project" value="UniProtKB-KW"/>
</dbReference>
<feature type="transmembrane region" description="Helical" evidence="8">
    <location>
        <begin position="14"/>
        <end position="38"/>
    </location>
</feature>
<keyword evidence="4 8" id="KW-0812">Transmembrane</keyword>
<accession>A0ABT7WE11</accession>
<feature type="region of interest" description="Disordered" evidence="7">
    <location>
        <begin position="371"/>
        <end position="413"/>
    </location>
</feature>
<protein>
    <submittedName>
        <fullName evidence="9">MraY family glycosyltransferase</fullName>
        <ecNumber evidence="9">2.7.8.-</ecNumber>
    </submittedName>
</protein>
<keyword evidence="2" id="KW-1003">Cell membrane</keyword>
<dbReference type="Proteomes" id="UP001174839">
    <property type="component" value="Unassembled WGS sequence"/>
</dbReference>
<proteinExistence type="predicted"/>